<organism evidence="7 8">
    <name type="scientific">Arcobacter lacus</name>
    <dbReference type="NCBI Taxonomy" id="1912876"/>
    <lineage>
        <taxon>Bacteria</taxon>
        <taxon>Pseudomonadati</taxon>
        <taxon>Campylobacterota</taxon>
        <taxon>Epsilonproteobacteria</taxon>
        <taxon>Campylobacterales</taxon>
        <taxon>Arcobacteraceae</taxon>
        <taxon>Arcobacter</taxon>
    </lineage>
</organism>
<keyword evidence="4" id="KW-0408">Iron</keyword>
<keyword evidence="5" id="KW-0411">Iron-sulfur</keyword>
<dbReference type="SFLD" id="SFLDS00029">
    <property type="entry name" value="Radical_SAM"/>
    <property type="match status" value="1"/>
</dbReference>
<evidence type="ECO:0000313" key="8">
    <source>
        <dbReference type="Proteomes" id="UP000251311"/>
    </source>
</evidence>
<dbReference type="SUPFAM" id="SSF102114">
    <property type="entry name" value="Radical SAM enzymes"/>
    <property type="match status" value="1"/>
</dbReference>
<reference evidence="7 8" key="1">
    <citation type="submission" date="2017-02" db="EMBL/GenBank/DDBJ databases">
        <title>Arcobacter lacus sp. nov., a new species isolated from reclaimed water.</title>
        <authorList>
            <person name="Figueras M.J."/>
            <person name="Perez-Cataluna A."/>
            <person name="Salas-Masso N."/>
        </authorList>
    </citation>
    <scope>NUCLEOTIDE SEQUENCE [LARGE SCALE GENOMIC DNA]</scope>
    <source>
        <strain evidence="7 8">RW43-9</strain>
    </source>
</reference>
<proteinExistence type="predicted"/>
<evidence type="ECO:0000313" key="7">
    <source>
        <dbReference type="EMBL" id="PUE64855.1"/>
    </source>
</evidence>
<dbReference type="InterPro" id="IPR013785">
    <property type="entry name" value="Aldolase_TIM"/>
</dbReference>
<keyword evidence="3" id="KW-0479">Metal-binding</keyword>
<dbReference type="RefSeq" id="WP_210004347.1">
    <property type="nucleotide sequence ID" value="NZ_MUXF01000019.1"/>
</dbReference>
<comment type="cofactor">
    <cofactor evidence="1">
        <name>[4Fe-4S] cluster</name>
        <dbReference type="ChEBI" id="CHEBI:49883"/>
    </cofactor>
</comment>
<dbReference type="InterPro" id="IPR058240">
    <property type="entry name" value="rSAM_sf"/>
</dbReference>
<gene>
    <name evidence="7" type="ORF">B0175_10645</name>
</gene>
<dbReference type="PANTHER" id="PTHR11228:SF7">
    <property type="entry name" value="PQQA PEPTIDE CYCLASE"/>
    <property type="match status" value="1"/>
</dbReference>
<keyword evidence="2" id="KW-0949">S-adenosyl-L-methionine</keyword>
<feature type="domain" description="Radical SAM core" evidence="6">
    <location>
        <begin position="57"/>
        <end position="141"/>
    </location>
</feature>
<name>A0ABX5JL55_9BACT</name>
<dbReference type="Gene3D" id="3.20.20.70">
    <property type="entry name" value="Aldolase class I"/>
    <property type="match status" value="1"/>
</dbReference>
<sequence>MSNSFNNPTRYSEKKILIGKLKYKFFSLFRFLRIQKFITKYWGPQYTRSREYIEIDITYHCNLYCNNCNRSSAQAPEKLHIKVEKIINFVDESINLNKFWKRIRILGGEPTLHPDFFTIINELLRYKNFYQKVIIEVVTNGNGKKVNNIISQIPKEIWVENSNKESIIQPEFGPFNLAPIDEKKNIFVDYSNGCAIMKDCGMGLTPMGYYPCAIAGGIDRIIKKNIGYKTLPDNSDNMLDLAREFCQYCGRFRDGHYIPKNIRKPILEQETSETWKLFYSNWKK</sequence>
<evidence type="ECO:0000256" key="2">
    <source>
        <dbReference type="ARBA" id="ARBA00022691"/>
    </source>
</evidence>
<dbReference type="Pfam" id="PF04055">
    <property type="entry name" value="Radical_SAM"/>
    <property type="match status" value="1"/>
</dbReference>
<keyword evidence="8" id="KW-1185">Reference proteome</keyword>
<dbReference type="SFLD" id="SFLDG01067">
    <property type="entry name" value="SPASM/twitch_domain_containing"/>
    <property type="match status" value="1"/>
</dbReference>
<protein>
    <submittedName>
        <fullName evidence="7">Molybdenum cofactor biosynthesis family protein</fullName>
    </submittedName>
</protein>
<evidence type="ECO:0000256" key="3">
    <source>
        <dbReference type="ARBA" id="ARBA00022723"/>
    </source>
</evidence>
<accession>A0ABX5JL55</accession>
<dbReference type="EMBL" id="MUXF01000019">
    <property type="protein sequence ID" value="PUE64855.1"/>
    <property type="molecule type" value="Genomic_DNA"/>
</dbReference>
<evidence type="ECO:0000256" key="4">
    <source>
        <dbReference type="ARBA" id="ARBA00023004"/>
    </source>
</evidence>
<evidence type="ECO:0000256" key="5">
    <source>
        <dbReference type="ARBA" id="ARBA00023014"/>
    </source>
</evidence>
<dbReference type="Proteomes" id="UP000251311">
    <property type="component" value="Unassembled WGS sequence"/>
</dbReference>
<dbReference type="PANTHER" id="PTHR11228">
    <property type="entry name" value="RADICAL SAM DOMAIN PROTEIN"/>
    <property type="match status" value="1"/>
</dbReference>
<dbReference type="InterPro" id="IPR007197">
    <property type="entry name" value="rSAM"/>
</dbReference>
<evidence type="ECO:0000259" key="6">
    <source>
        <dbReference type="Pfam" id="PF04055"/>
    </source>
</evidence>
<dbReference type="InterPro" id="IPR050377">
    <property type="entry name" value="Radical_SAM_PqqE_MftC-like"/>
</dbReference>
<comment type="caution">
    <text evidence="7">The sequence shown here is derived from an EMBL/GenBank/DDBJ whole genome shotgun (WGS) entry which is preliminary data.</text>
</comment>
<evidence type="ECO:0000256" key="1">
    <source>
        <dbReference type="ARBA" id="ARBA00001966"/>
    </source>
</evidence>